<dbReference type="GO" id="GO:0004252">
    <property type="term" value="F:serine-type endopeptidase activity"/>
    <property type="evidence" value="ECO:0007669"/>
    <property type="project" value="InterPro"/>
</dbReference>
<dbReference type="PROSITE" id="PS00626">
    <property type="entry name" value="RCC1_2"/>
    <property type="match status" value="1"/>
</dbReference>
<evidence type="ECO:0000313" key="8">
    <source>
        <dbReference type="Proteomes" id="UP000552644"/>
    </source>
</evidence>
<dbReference type="SUPFAM" id="SSF50985">
    <property type="entry name" value="RCC1/BLIP-II"/>
    <property type="match status" value="1"/>
</dbReference>
<dbReference type="InterPro" id="IPR036852">
    <property type="entry name" value="Peptidase_S8/S53_dom_sf"/>
</dbReference>
<evidence type="ECO:0000259" key="5">
    <source>
        <dbReference type="Pfam" id="PF00082"/>
    </source>
</evidence>
<dbReference type="InterPro" id="IPR009091">
    <property type="entry name" value="RCC1/BLIP-II"/>
</dbReference>
<dbReference type="InterPro" id="IPR022398">
    <property type="entry name" value="Peptidase_S8_His-AS"/>
</dbReference>
<evidence type="ECO:0000259" key="6">
    <source>
        <dbReference type="Pfam" id="PF25390"/>
    </source>
</evidence>
<comment type="caution">
    <text evidence="7">The sequence shown here is derived from an EMBL/GenBank/DDBJ whole genome shotgun (WGS) entry which is preliminary data.</text>
</comment>
<sequence>MSLRSDSGGPSRRLAAALLAVAVGTLSAVVTAGPASAEPAPAYDHSKDKGTAPGTHGPLPKGFSTTQLTVKFKPGLAVRLRDRGLVAKDSGDAAEIQHVLGKYRDATIRPLSSTPETKITEQRLQLEKRTGRELPDLNSWFVVTAPRSGVEGLLRDLNALSSVEIAQARPVPVAPSEPLASHQRYRNPSTSVLGGGVDADYANAQPGGKGDGITVTDIEVQSVVAPSYGAQSLAAGDDHSLMVAWTPTLGQVWAWGDNSQGQLGLGNTTNKKVPSQVPGLSDVTSVSAGNDYSVALKTDGTVWAWGDNSQGQLGNGTLTDSKVPVQVAGIYNAVGISAGPGHALAVLSDGTVRAWGDNSQGQLGYAGSDSPVAITVPSLTGVSAGPGGVAAGGAHSVALLSNGTVKAWGDNAQGQLGDGTTTDHTTPAAVTGLTGVSQVSSRGDHVLALLTGGTVKAWGDNSQGQLGDGTTTDRKTPVAVSGLTDVNGVSAGTLHSVATTASVSSTTYTWGDNSQGQLGDGTTTDRTSPVATSANSESAVAGLAHTVSKLGQWFYVWGANASGQLGDGTTTPRTSPTELVGLTNQWNLCHEDLAGRVATGAIVQVPSLFGDPCTNDSSIRHGTAVAGIIGAQDDNGLGMAGIAPHATLHLSGTAVFDAVAYATAHSQPGDVILYEVALVPDGSGGPWYPWEYDSSVYDQTVLATAAGVTVIEAAGNGGNNLDDPTDTYATTIMGRPDSGAVMVGAGAPPSPGGTNCLGSSPPAERTALPLSTYGSRLDVQAYGSCVATTSAPGWQDLTPSATNPNKTYAGTFNGTSSASAIIAGTVAALQGAAKAGSGVLTPAQVRDTLKLTGTAQPTGDPHHIGPRPNLHAAIDSL</sequence>
<feature type="domain" description="Peptidase S8/S53" evidence="5">
    <location>
        <begin position="614"/>
        <end position="859"/>
    </location>
</feature>
<dbReference type="PROSITE" id="PS50012">
    <property type="entry name" value="RCC1_3"/>
    <property type="match status" value="6"/>
</dbReference>
<proteinExistence type="inferred from homology"/>
<dbReference type="InterPro" id="IPR051210">
    <property type="entry name" value="Ub_ligase/GEF_domain"/>
</dbReference>
<protein>
    <submittedName>
        <fullName evidence="7">Alpha-tubulin suppressor-like RCC1 family protein</fullName>
    </submittedName>
</protein>
<dbReference type="Gene3D" id="2.130.10.30">
    <property type="entry name" value="Regulator of chromosome condensation 1/beta-lactamase-inhibitor protein II"/>
    <property type="match status" value="2"/>
</dbReference>
<comment type="similarity">
    <text evidence="2">Belongs to the peptidase S8 family.</text>
</comment>
<dbReference type="InterPro" id="IPR000408">
    <property type="entry name" value="Reg_chr_condens"/>
</dbReference>
<evidence type="ECO:0000256" key="3">
    <source>
        <dbReference type="SAM" id="MobiDB-lite"/>
    </source>
</evidence>
<feature type="chain" id="PRO_5039399875" evidence="4">
    <location>
        <begin position="33"/>
        <end position="877"/>
    </location>
</feature>
<evidence type="ECO:0000313" key="7">
    <source>
        <dbReference type="EMBL" id="MBB4916416.1"/>
    </source>
</evidence>
<dbReference type="PROSITE" id="PS51892">
    <property type="entry name" value="SUBTILASE"/>
    <property type="match status" value="1"/>
</dbReference>
<feature type="signal peptide" evidence="4">
    <location>
        <begin position="1"/>
        <end position="32"/>
    </location>
</feature>
<keyword evidence="1" id="KW-0677">Repeat</keyword>
<keyword evidence="4" id="KW-0732">Signal</keyword>
<dbReference type="GO" id="GO:0006508">
    <property type="term" value="P:proteolysis"/>
    <property type="evidence" value="ECO:0007669"/>
    <property type="project" value="InterPro"/>
</dbReference>
<dbReference type="Pfam" id="PF25390">
    <property type="entry name" value="WD40_RLD"/>
    <property type="match status" value="1"/>
</dbReference>
<name>A0A7W7QMQ2_9ACTN</name>
<dbReference type="PANTHER" id="PTHR22870">
    <property type="entry name" value="REGULATOR OF CHROMOSOME CONDENSATION"/>
    <property type="match status" value="1"/>
</dbReference>
<dbReference type="Pfam" id="PF00415">
    <property type="entry name" value="RCC1"/>
    <property type="match status" value="1"/>
</dbReference>
<dbReference type="PRINTS" id="PR00633">
    <property type="entry name" value="RCCNDNSATION"/>
</dbReference>
<dbReference type="RefSeq" id="WP_184715780.1">
    <property type="nucleotide sequence ID" value="NZ_JACHJP010000003.1"/>
</dbReference>
<dbReference type="PROSITE" id="PS00137">
    <property type="entry name" value="SUBTILASE_HIS"/>
    <property type="match status" value="1"/>
</dbReference>
<reference evidence="7 8" key="1">
    <citation type="submission" date="2020-08" db="EMBL/GenBank/DDBJ databases">
        <title>Genomic Encyclopedia of Type Strains, Phase III (KMG-III): the genomes of soil and plant-associated and newly described type strains.</title>
        <authorList>
            <person name="Whitman W."/>
        </authorList>
    </citation>
    <scope>NUCLEOTIDE SEQUENCE [LARGE SCALE GENOMIC DNA]</scope>
    <source>
        <strain evidence="7 8">CECT 8840</strain>
    </source>
</reference>
<feature type="region of interest" description="Disordered" evidence="3">
    <location>
        <begin position="36"/>
        <end position="65"/>
    </location>
</feature>
<evidence type="ECO:0000256" key="4">
    <source>
        <dbReference type="SAM" id="SignalP"/>
    </source>
</evidence>
<gene>
    <name evidence="7" type="ORF">FHS44_003504</name>
</gene>
<feature type="domain" description="RCC1-like" evidence="6">
    <location>
        <begin position="229"/>
        <end position="498"/>
    </location>
</feature>
<dbReference type="Pfam" id="PF00082">
    <property type="entry name" value="Peptidase_S8"/>
    <property type="match status" value="1"/>
</dbReference>
<comment type="caution">
    <text evidence="2">Lacks conserved residue(s) required for the propagation of feature annotation.</text>
</comment>
<dbReference type="InterPro" id="IPR058923">
    <property type="entry name" value="RCC1-like_dom"/>
</dbReference>
<dbReference type="Gene3D" id="3.40.50.200">
    <property type="entry name" value="Peptidase S8/S53 domain"/>
    <property type="match status" value="1"/>
</dbReference>
<feature type="region of interest" description="Disordered" evidence="3">
    <location>
        <begin position="508"/>
        <end position="530"/>
    </location>
</feature>
<dbReference type="SUPFAM" id="SSF52743">
    <property type="entry name" value="Subtilisin-like"/>
    <property type="match status" value="1"/>
</dbReference>
<evidence type="ECO:0000256" key="1">
    <source>
        <dbReference type="ARBA" id="ARBA00022737"/>
    </source>
</evidence>
<organism evidence="7 8">
    <name type="scientific">Streptosporangium saharense</name>
    <dbReference type="NCBI Taxonomy" id="1706840"/>
    <lineage>
        <taxon>Bacteria</taxon>
        <taxon>Bacillati</taxon>
        <taxon>Actinomycetota</taxon>
        <taxon>Actinomycetes</taxon>
        <taxon>Streptosporangiales</taxon>
        <taxon>Streptosporangiaceae</taxon>
        <taxon>Streptosporangium</taxon>
    </lineage>
</organism>
<dbReference type="EMBL" id="JACHJP010000003">
    <property type="protein sequence ID" value="MBB4916416.1"/>
    <property type="molecule type" value="Genomic_DNA"/>
</dbReference>
<evidence type="ECO:0000256" key="2">
    <source>
        <dbReference type="PROSITE-ProRule" id="PRU01240"/>
    </source>
</evidence>
<dbReference type="Proteomes" id="UP000552644">
    <property type="component" value="Unassembled WGS sequence"/>
</dbReference>
<dbReference type="AlphaFoldDB" id="A0A7W7QMQ2"/>
<accession>A0A7W7QMQ2</accession>
<keyword evidence="8" id="KW-1185">Reference proteome</keyword>
<dbReference type="InterPro" id="IPR000209">
    <property type="entry name" value="Peptidase_S8/S53_dom"/>
</dbReference>
<feature type="region of interest" description="Disordered" evidence="3">
    <location>
        <begin position="174"/>
        <end position="193"/>
    </location>
</feature>
<dbReference type="PANTHER" id="PTHR22870:SF408">
    <property type="entry name" value="OS09G0560450 PROTEIN"/>
    <property type="match status" value="1"/>
</dbReference>